<evidence type="ECO:0008006" key="4">
    <source>
        <dbReference type="Google" id="ProtNLM"/>
    </source>
</evidence>
<sequence>MKLSYLLVLIIVIFSGCRLREREKEVNRRTLELNQKEQQLALREQQLNLKEEDLSRREKKLTSTADTTQDLSIVYKPELVGRWTVLMRCTETSCEGSAVGDTRTEQWTISYKDNTVIVQALDNNRLVRVYTGYYQQDVLLLTAQQDPSAANTTITVRLQFKTPTIMEGQREITRENNCRIIYALVLNKL</sequence>
<dbReference type="RefSeq" id="WP_345270119.1">
    <property type="nucleotide sequence ID" value="NZ_BAABHB010000011.1"/>
</dbReference>
<keyword evidence="3" id="KW-1185">Reference proteome</keyword>
<keyword evidence="1" id="KW-0175">Coiled coil</keyword>
<dbReference type="PROSITE" id="PS51257">
    <property type="entry name" value="PROKAR_LIPOPROTEIN"/>
    <property type="match status" value="1"/>
</dbReference>
<reference evidence="3" key="1">
    <citation type="journal article" date="2019" name="Int. J. Syst. Evol. Microbiol.">
        <title>The Global Catalogue of Microorganisms (GCM) 10K type strain sequencing project: providing services to taxonomists for standard genome sequencing and annotation.</title>
        <authorList>
            <consortium name="The Broad Institute Genomics Platform"/>
            <consortium name="The Broad Institute Genome Sequencing Center for Infectious Disease"/>
            <person name="Wu L."/>
            <person name="Ma J."/>
        </authorList>
    </citation>
    <scope>NUCLEOTIDE SEQUENCE [LARGE SCALE GENOMIC DNA]</scope>
    <source>
        <strain evidence="3">JCM 17925</strain>
    </source>
</reference>
<protein>
    <recommendedName>
        <fullName evidence="4">Lipoprotein</fullName>
    </recommendedName>
</protein>
<feature type="coiled-coil region" evidence="1">
    <location>
        <begin position="19"/>
        <end position="53"/>
    </location>
</feature>
<dbReference type="EMBL" id="BAABHB010000011">
    <property type="protein sequence ID" value="GAA4414323.1"/>
    <property type="molecule type" value="Genomic_DNA"/>
</dbReference>
<dbReference type="Proteomes" id="UP001500936">
    <property type="component" value="Unassembled WGS sequence"/>
</dbReference>
<evidence type="ECO:0000256" key="1">
    <source>
        <dbReference type="SAM" id="Coils"/>
    </source>
</evidence>
<comment type="caution">
    <text evidence="2">The sequence shown here is derived from an EMBL/GenBank/DDBJ whole genome shotgun (WGS) entry which is preliminary data.</text>
</comment>
<evidence type="ECO:0000313" key="2">
    <source>
        <dbReference type="EMBL" id="GAA4414323.1"/>
    </source>
</evidence>
<accession>A0ABP8KSE4</accession>
<name>A0ABP8KSE4_9BACT</name>
<evidence type="ECO:0000313" key="3">
    <source>
        <dbReference type="Proteomes" id="UP001500936"/>
    </source>
</evidence>
<organism evidence="2 3">
    <name type="scientific">Nibrella viscosa</name>
    <dbReference type="NCBI Taxonomy" id="1084524"/>
    <lineage>
        <taxon>Bacteria</taxon>
        <taxon>Pseudomonadati</taxon>
        <taxon>Bacteroidota</taxon>
        <taxon>Cytophagia</taxon>
        <taxon>Cytophagales</taxon>
        <taxon>Spirosomataceae</taxon>
        <taxon>Nibrella</taxon>
    </lineage>
</organism>
<gene>
    <name evidence="2" type="ORF">GCM10023187_43620</name>
</gene>
<proteinExistence type="predicted"/>